<dbReference type="AlphaFoldDB" id="A0A7S4D3W6"/>
<gene>
    <name evidence="1" type="ORF">EGYM00163_LOCUS26561</name>
</gene>
<dbReference type="EMBL" id="HBJA01075733">
    <property type="protein sequence ID" value="CAE0815404.1"/>
    <property type="molecule type" value="Transcribed_RNA"/>
</dbReference>
<accession>A0A7S4D3W6</accession>
<name>A0A7S4D3W6_9EUGL</name>
<sequence length="152" mass="16600">MDAGIHQKAPHGCIHHVMPVCFDPCWKSLPMVLHQHHANRPDSRNLCLSLHPTPHAQHSTIPAHLLYVQELLLILAQHKARHHAAVMTFLLSVLSQLLLAVCCTSAFACREATLGCSRVAICAEGKASAVNIVVCDALSLGRMSHRIPQFGT</sequence>
<reference evidence="1" key="1">
    <citation type="submission" date="2021-01" db="EMBL/GenBank/DDBJ databases">
        <authorList>
            <person name="Corre E."/>
            <person name="Pelletier E."/>
            <person name="Niang G."/>
            <person name="Scheremetjew M."/>
            <person name="Finn R."/>
            <person name="Kale V."/>
            <person name="Holt S."/>
            <person name="Cochrane G."/>
            <person name="Meng A."/>
            <person name="Brown T."/>
            <person name="Cohen L."/>
        </authorList>
    </citation>
    <scope>NUCLEOTIDE SEQUENCE</scope>
    <source>
        <strain evidence="1">CCMP1594</strain>
    </source>
</reference>
<proteinExistence type="predicted"/>
<protein>
    <submittedName>
        <fullName evidence="1">Uncharacterized protein</fullName>
    </submittedName>
</protein>
<evidence type="ECO:0000313" key="1">
    <source>
        <dbReference type="EMBL" id="CAE0815404.1"/>
    </source>
</evidence>
<organism evidence="1">
    <name type="scientific">Eutreptiella gymnastica</name>
    <dbReference type="NCBI Taxonomy" id="73025"/>
    <lineage>
        <taxon>Eukaryota</taxon>
        <taxon>Discoba</taxon>
        <taxon>Euglenozoa</taxon>
        <taxon>Euglenida</taxon>
        <taxon>Spirocuta</taxon>
        <taxon>Euglenophyceae</taxon>
        <taxon>Eutreptiales</taxon>
        <taxon>Eutreptiaceae</taxon>
        <taxon>Eutreptiella</taxon>
    </lineage>
</organism>